<dbReference type="InterPro" id="IPR006140">
    <property type="entry name" value="D-isomer_DH_NAD-bd"/>
</dbReference>
<comment type="pathway">
    <text evidence="2 9">Amino-acid biosynthesis; L-serine biosynthesis; L-serine from 3-phospho-D-glycerate: step 1/3.</text>
</comment>
<accession>N4W6W6</accession>
<name>N4W6W6_9BACI</name>
<evidence type="ECO:0000256" key="9">
    <source>
        <dbReference type="RuleBase" id="RU363003"/>
    </source>
</evidence>
<dbReference type="PROSITE" id="PS00671">
    <property type="entry name" value="D_2_HYDROXYACID_DH_3"/>
    <property type="match status" value="1"/>
</dbReference>
<dbReference type="RefSeq" id="WP_003473143.1">
    <property type="nucleotide sequence ID" value="NZ_APML01000067.1"/>
</dbReference>
<keyword evidence="6 9" id="KW-0520">NAD</keyword>
<dbReference type="PROSITE" id="PS51671">
    <property type="entry name" value="ACT"/>
    <property type="match status" value="1"/>
</dbReference>
<dbReference type="PATRIC" id="fig|1308866.3.peg.2692"/>
<comment type="function">
    <text evidence="1">Catalyzes the reversible oxidation of 3-phospho-D-glycerate to 3-phosphonooxypyruvate, the first step of the phosphorylated L-serine biosynthesis pathway. Also catalyzes the reversible oxidation of 2-hydroxyglutarate to 2-oxoglutarate.</text>
</comment>
<dbReference type="Gene3D" id="3.40.50.720">
    <property type="entry name" value="NAD(P)-binding Rossmann-like Domain"/>
    <property type="match status" value="2"/>
</dbReference>
<dbReference type="eggNOG" id="COG0111">
    <property type="taxonomic scope" value="Bacteria"/>
</dbReference>
<keyword evidence="9" id="KW-0718">Serine biosynthesis</keyword>
<keyword evidence="9" id="KW-0028">Amino-acid biosynthesis</keyword>
<dbReference type="Gene3D" id="3.30.1330.90">
    <property type="entry name" value="D-3-phosphoglycerate dehydrogenase, domain 3"/>
    <property type="match status" value="1"/>
</dbReference>
<dbReference type="GO" id="GO:0051287">
    <property type="term" value="F:NAD binding"/>
    <property type="evidence" value="ECO:0007669"/>
    <property type="project" value="UniProtKB-UniRule"/>
</dbReference>
<organism evidence="11 12">
    <name type="scientific">Gracilibacillus halophilus YIM-C55.5</name>
    <dbReference type="NCBI Taxonomy" id="1308866"/>
    <lineage>
        <taxon>Bacteria</taxon>
        <taxon>Bacillati</taxon>
        <taxon>Bacillota</taxon>
        <taxon>Bacilli</taxon>
        <taxon>Bacillales</taxon>
        <taxon>Bacillaceae</taxon>
        <taxon>Gracilibacillus</taxon>
    </lineage>
</organism>
<evidence type="ECO:0000256" key="5">
    <source>
        <dbReference type="ARBA" id="ARBA00023002"/>
    </source>
</evidence>
<keyword evidence="5 9" id="KW-0560">Oxidoreductase</keyword>
<dbReference type="AlphaFoldDB" id="N4W6W6"/>
<dbReference type="FunFam" id="3.30.1330.90:FF:000003">
    <property type="entry name" value="D-3-phosphoglycerate dehydrogenase"/>
    <property type="match status" value="1"/>
</dbReference>
<comment type="caution">
    <text evidence="11">The sequence shown here is derived from an EMBL/GenBank/DDBJ whole genome shotgun (WGS) entry which is preliminary data.</text>
</comment>
<dbReference type="Pfam" id="PF00389">
    <property type="entry name" value="2-Hacid_dh"/>
    <property type="match status" value="1"/>
</dbReference>
<dbReference type="PANTHER" id="PTHR42938">
    <property type="entry name" value="FORMATE DEHYDROGENASE 1"/>
    <property type="match status" value="1"/>
</dbReference>
<dbReference type="InterPro" id="IPR029752">
    <property type="entry name" value="D-isomer_DH_CS1"/>
</dbReference>
<dbReference type="SUPFAM" id="SSF51735">
    <property type="entry name" value="NAD(P)-binding Rossmann-fold domains"/>
    <property type="match status" value="1"/>
</dbReference>
<dbReference type="Pfam" id="PF01842">
    <property type="entry name" value="ACT"/>
    <property type="match status" value="1"/>
</dbReference>
<evidence type="ECO:0000256" key="7">
    <source>
        <dbReference type="ARBA" id="ARBA00048126"/>
    </source>
</evidence>
<evidence type="ECO:0000256" key="4">
    <source>
        <dbReference type="ARBA" id="ARBA00021582"/>
    </source>
</evidence>
<dbReference type="InterPro" id="IPR029753">
    <property type="entry name" value="D-isomer_DH_CS"/>
</dbReference>
<dbReference type="InterPro" id="IPR036291">
    <property type="entry name" value="NAD(P)-bd_dom_sf"/>
</dbReference>
<evidence type="ECO:0000259" key="10">
    <source>
        <dbReference type="PROSITE" id="PS51671"/>
    </source>
</evidence>
<sequence>MTFKVLISDPLSEDGIQPLREADNIEVDVDTKLSADELAEKIDQYDALLVRSQTKVTRDIISNAKQLKIIGRAGVGVDNIDLSAATEYGIIVVNAPDGNTNSAAEHTVAMLMSLSRKIPQAYAALQNGKWDRKSHVGVELKGKTLGVIGMGRIGEEVATRAKGQRMQVIAYDPFLTKERADKLGVDFGSVEDVIKAADFITVHTPLIKETKHMIDKHAFAKMKDGVRIINCARGGIIDEDALFDAIESGKVAGAALDVFEEEPATDHRLLELPQVIATPHLGASTVEAQENVAIDVSHDVVRYLTEDVARNPVNLPSVPKEVMSKIEPYFHLSEKLGTFLTHVTKGVIEEINIYYSGDLIDLEVAPLTRNTIKGLLKRHLGDHVNDVNASYLAEKRGVQVNENKSSSTKGFTNLLTVEVKTKEGTRTVSGTLLNGLGPRIVKVDSYSVDVIPEGYLVFVSHNDRPGVIGKVGSAFAENDINIAAMQVGRSNVGGDAIMMLTVDKYLTDEQLEQLEQVEEINTVTAIEL</sequence>
<protein>
    <recommendedName>
        <fullName evidence="4 9">D-3-phosphoglycerate dehydrogenase</fullName>
        <ecNumber evidence="9">1.1.1.95</ecNumber>
    </recommendedName>
</protein>
<dbReference type="OrthoDB" id="9805416at2"/>
<evidence type="ECO:0000256" key="8">
    <source>
        <dbReference type="ARBA" id="ARBA00048731"/>
    </source>
</evidence>
<evidence type="ECO:0000256" key="6">
    <source>
        <dbReference type="ARBA" id="ARBA00023027"/>
    </source>
</evidence>
<gene>
    <name evidence="11" type="ORF">J416_13334</name>
</gene>
<proteinExistence type="inferred from homology"/>
<keyword evidence="12" id="KW-1185">Reference proteome</keyword>
<dbReference type="GO" id="GO:0004617">
    <property type="term" value="F:phosphoglycerate dehydrogenase activity"/>
    <property type="evidence" value="ECO:0007669"/>
    <property type="project" value="UniProtKB-UniRule"/>
</dbReference>
<evidence type="ECO:0000256" key="1">
    <source>
        <dbReference type="ARBA" id="ARBA00003800"/>
    </source>
</evidence>
<evidence type="ECO:0000313" key="12">
    <source>
        <dbReference type="Proteomes" id="UP000012283"/>
    </source>
</evidence>
<dbReference type="InterPro" id="IPR002912">
    <property type="entry name" value="ACT_dom"/>
</dbReference>
<dbReference type="Gene3D" id="3.30.70.260">
    <property type="match status" value="1"/>
</dbReference>
<dbReference type="PANTHER" id="PTHR42938:SF9">
    <property type="entry name" value="FORMATE DEHYDROGENASE 1"/>
    <property type="match status" value="1"/>
</dbReference>
<dbReference type="InterPro" id="IPR006236">
    <property type="entry name" value="PGDH"/>
</dbReference>
<dbReference type="SUPFAM" id="SSF52283">
    <property type="entry name" value="Formate/glycerate dehydrogenase catalytic domain-like"/>
    <property type="match status" value="1"/>
</dbReference>
<dbReference type="EC" id="1.1.1.95" evidence="9"/>
<evidence type="ECO:0000313" key="11">
    <source>
        <dbReference type="EMBL" id="ENH95963.1"/>
    </source>
</evidence>
<dbReference type="CDD" id="cd04902">
    <property type="entry name" value="ACT_3PGDH-xct"/>
    <property type="match status" value="1"/>
</dbReference>
<comment type="catalytic activity">
    <reaction evidence="7">
        <text>(R)-2-hydroxyglutarate + NAD(+) = 2-oxoglutarate + NADH + H(+)</text>
        <dbReference type="Rhea" id="RHEA:49612"/>
        <dbReference type="ChEBI" id="CHEBI:15378"/>
        <dbReference type="ChEBI" id="CHEBI:15801"/>
        <dbReference type="ChEBI" id="CHEBI:16810"/>
        <dbReference type="ChEBI" id="CHEBI:57540"/>
        <dbReference type="ChEBI" id="CHEBI:57945"/>
        <dbReference type="EC" id="1.1.1.399"/>
    </reaction>
</comment>
<reference evidence="11 12" key="1">
    <citation type="submission" date="2013-03" db="EMBL/GenBank/DDBJ databases">
        <title>Draft genome sequence of Gracibacillus halophilus YIM-C55.5, a moderately halophilic and thermophilic organism from the Xiaochaidamu salt lake.</title>
        <authorList>
            <person name="Sugumar T."/>
            <person name="Polireddy D.R."/>
            <person name="Antony A."/>
            <person name="Madhava Y.R."/>
            <person name="Sivakumar N."/>
        </authorList>
    </citation>
    <scope>NUCLEOTIDE SEQUENCE [LARGE SCALE GENOMIC DNA]</scope>
    <source>
        <strain evidence="11 12">YIM-C55.5</strain>
    </source>
</reference>
<dbReference type="EMBL" id="APML01000067">
    <property type="protein sequence ID" value="ENH95963.1"/>
    <property type="molecule type" value="Genomic_DNA"/>
</dbReference>
<dbReference type="Pfam" id="PF02826">
    <property type="entry name" value="2-Hacid_dh_C"/>
    <property type="match status" value="1"/>
</dbReference>
<dbReference type="PROSITE" id="PS00670">
    <property type="entry name" value="D_2_HYDROXYACID_DH_2"/>
    <property type="match status" value="1"/>
</dbReference>
<dbReference type="FunFam" id="3.30.70.260:FF:000008">
    <property type="entry name" value="D-3-phosphoglycerate dehydrogenase, chloroplastic"/>
    <property type="match status" value="1"/>
</dbReference>
<feature type="domain" description="ACT" evidence="10">
    <location>
        <begin position="456"/>
        <end position="528"/>
    </location>
</feature>
<dbReference type="UniPathway" id="UPA00135">
    <property type="reaction ID" value="UER00196"/>
</dbReference>
<evidence type="ECO:0000256" key="2">
    <source>
        <dbReference type="ARBA" id="ARBA00005216"/>
    </source>
</evidence>
<dbReference type="SUPFAM" id="SSF55021">
    <property type="entry name" value="ACT-like"/>
    <property type="match status" value="1"/>
</dbReference>
<dbReference type="InterPro" id="IPR045865">
    <property type="entry name" value="ACT-like_dom_sf"/>
</dbReference>
<dbReference type="Proteomes" id="UP000012283">
    <property type="component" value="Unassembled WGS sequence"/>
</dbReference>
<dbReference type="GO" id="GO:0006564">
    <property type="term" value="P:L-serine biosynthetic process"/>
    <property type="evidence" value="ECO:0007669"/>
    <property type="project" value="UniProtKB-UniRule"/>
</dbReference>
<dbReference type="InterPro" id="IPR006139">
    <property type="entry name" value="D-isomer_2_OHA_DH_cat_dom"/>
</dbReference>
<dbReference type="SUPFAM" id="SSF143548">
    <property type="entry name" value="Serine metabolism enzymes domain"/>
    <property type="match status" value="1"/>
</dbReference>
<dbReference type="InterPro" id="IPR045626">
    <property type="entry name" value="PGDH_ASB_dom"/>
</dbReference>
<dbReference type="Pfam" id="PF19304">
    <property type="entry name" value="PGDH_inter"/>
    <property type="match status" value="1"/>
</dbReference>
<dbReference type="NCBIfam" id="TIGR01327">
    <property type="entry name" value="PGDH"/>
    <property type="match status" value="1"/>
</dbReference>
<comment type="similarity">
    <text evidence="3 9">Belongs to the D-isomer specific 2-hydroxyacid dehydrogenase family.</text>
</comment>
<dbReference type="STRING" id="1308866.J416_13334"/>
<dbReference type="CDD" id="cd12173">
    <property type="entry name" value="PGDH_4"/>
    <property type="match status" value="1"/>
</dbReference>
<dbReference type="InterPro" id="IPR029009">
    <property type="entry name" value="ASB_dom_sf"/>
</dbReference>
<comment type="catalytic activity">
    <reaction evidence="8 9">
        <text>(2R)-3-phosphoglycerate + NAD(+) = 3-phosphooxypyruvate + NADH + H(+)</text>
        <dbReference type="Rhea" id="RHEA:12641"/>
        <dbReference type="ChEBI" id="CHEBI:15378"/>
        <dbReference type="ChEBI" id="CHEBI:18110"/>
        <dbReference type="ChEBI" id="CHEBI:57540"/>
        <dbReference type="ChEBI" id="CHEBI:57945"/>
        <dbReference type="ChEBI" id="CHEBI:58272"/>
        <dbReference type="EC" id="1.1.1.95"/>
    </reaction>
</comment>
<dbReference type="FunFam" id="3.40.50.720:FF:000021">
    <property type="entry name" value="D-3-phosphoglycerate dehydrogenase"/>
    <property type="match status" value="1"/>
</dbReference>
<evidence type="ECO:0000256" key="3">
    <source>
        <dbReference type="ARBA" id="ARBA00005854"/>
    </source>
</evidence>
<dbReference type="PROSITE" id="PS00065">
    <property type="entry name" value="D_2_HYDROXYACID_DH_1"/>
    <property type="match status" value="1"/>
</dbReference>